<evidence type="ECO:0000313" key="1">
    <source>
        <dbReference type="EMBL" id="EGJ31451.1"/>
    </source>
</evidence>
<name>F4XVA3_9CYAN</name>
<proteinExistence type="predicted"/>
<dbReference type="Proteomes" id="UP000003959">
    <property type="component" value="Unassembled WGS sequence"/>
</dbReference>
<sequence length="66" mass="7526">MRRGIYPYAIADILKEIKNLGNGNEKPSQINKTNTQINNGRNWKANPQIMRSKDSFLELVLLIVIA</sequence>
<protein>
    <submittedName>
        <fullName evidence="1">Uncharacterized protein</fullName>
    </submittedName>
</protein>
<dbReference type="EMBL" id="GL890939">
    <property type="protein sequence ID" value="EGJ31451.1"/>
    <property type="molecule type" value="Genomic_DNA"/>
</dbReference>
<accession>F4XVA3</accession>
<organism evidence="1 2">
    <name type="scientific">Moorena producens 3L</name>
    <dbReference type="NCBI Taxonomy" id="489825"/>
    <lineage>
        <taxon>Bacteria</taxon>
        <taxon>Bacillati</taxon>
        <taxon>Cyanobacteriota</taxon>
        <taxon>Cyanophyceae</taxon>
        <taxon>Coleofasciculales</taxon>
        <taxon>Coleofasciculaceae</taxon>
        <taxon>Moorena</taxon>
    </lineage>
</organism>
<evidence type="ECO:0000313" key="2">
    <source>
        <dbReference type="Proteomes" id="UP000003959"/>
    </source>
</evidence>
<keyword evidence="2" id="KW-1185">Reference proteome</keyword>
<dbReference type="HOGENOM" id="CLU_2826414_0_0_3"/>
<reference evidence="2" key="1">
    <citation type="journal article" date="2011" name="Proc. Natl. Acad. Sci. U.S.A.">
        <title>Genomic insights into the physiology and ecology of the marine filamentous cyanobacterium Lyngbya majuscula.</title>
        <authorList>
            <person name="Jones A.C."/>
            <person name="Monroe E.A."/>
            <person name="Podell S."/>
            <person name="Hess W.R."/>
            <person name="Klages S."/>
            <person name="Esquenazi E."/>
            <person name="Niessen S."/>
            <person name="Hoover H."/>
            <person name="Rothmann M."/>
            <person name="Lasken R.S."/>
            <person name="Yates J.R.III."/>
            <person name="Reinhardt R."/>
            <person name="Kube M."/>
            <person name="Burkart M.D."/>
            <person name="Allen E.E."/>
            <person name="Dorrestein P.C."/>
            <person name="Gerwick W.H."/>
            <person name="Gerwick L."/>
        </authorList>
    </citation>
    <scope>NUCLEOTIDE SEQUENCE [LARGE SCALE GENOMIC DNA]</scope>
    <source>
        <strain evidence="2">3L</strain>
    </source>
</reference>
<gene>
    <name evidence="1" type="ORF">LYNGBM3L_38900</name>
</gene>
<dbReference type="AlphaFoldDB" id="F4XVA3"/>